<protein>
    <recommendedName>
        <fullName evidence="1">Aminoglycoside phosphotransferase domain-containing protein</fullName>
    </recommendedName>
</protein>
<organism evidence="2 3">
    <name type="scientific">Phytohabitans suffuscus</name>
    <dbReference type="NCBI Taxonomy" id="624315"/>
    <lineage>
        <taxon>Bacteria</taxon>
        <taxon>Bacillati</taxon>
        <taxon>Actinomycetota</taxon>
        <taxon>Actinomycetes</taxon>
        <taxon>Micromonosporales</taxon>
        <taxon>Micromonosporaceae</taxon>
    </lineage>
</organism>
<name>A0A6F8YT90_9ACTN</name>
<dbReference type="Pfam" id="PF01636">
    <property type="entry name" value="APH"/>
    <property type="match status" value="1"/>
</dbReference>
<proteinExistence type="predicted"/>
<dbReference type="EMBL" id="AP022871">
    <property type="protein sequence ID" value="BCB89334.1"/>
    <property type="molecule type" value="Genomic_DNA"/>
</dbReference>
<feature type="domain" description="Aminoglycoside phosphotransferase" evidence="1">
    <location>
        <begin position="22"/>
        <end position="149"/>
    </location>
</feature>
<gene>
    <name evidence="2" type="ORF">Psuf_066470</name>
</gene>
<dbReference type="AlphaFoldDB" id="A0A6F8YT90"/>
<dbReference type="InterPro" id="IPR011009">
    <property type="entry name" value="Kinase-like_dom_sf"/>
</dbReference>
<accession>A0A6F8YT90</accession>
<evidence type="ECO:0000259" key="1">
    <source>
        <dbReference type="Pfam" id="PF01636"/>
    </source>
</evidence>
<dbReference type="KEGG" id="psuu:Psuf_066470"/>
<keyword evidence="3" id="KW-1185">Reference proteome</keyword>
<evidence type="ECO:0000313" key="2">
    <source>
        <dbReference type="EMBL" id="BCB89334.1"/>
    </source>
</evidence>
<evidence type="ECO:0000313" key="3">
    <source>
        <dbReference type="Proteomes" id="UP000503011"/>
    </source>
</evidence>
<dbReference type="SUPFAM" id="SSF56112">
    <property type="entry name" value="Protein kinase-like (PK-like)"/>
    <property type="match status" value="1"/>
</dbReference>
<reference evidence="2 3" key="2">
    <citation type="submission" date="2020-03" db="EMBL/GenBank/DDBJ databases">
        <authorList>
            <person name="Ichikawa N."/>
            <person name="Kimura A."/>
            <person name="Kitahashi Y."/>
            <person name="Uohara A."/>
        </authorList>
    </citation>
    <scope>NUCLEOTIDE SEQUENCE [LARGE SCALE GENOMIC DNA]</scope>
    <source>
        <strain evidence="2 3">NBRC 105367</strain>
    </source>
</reference>
<reference evidence="2 3" key="1">
    <citation type="submission" date="2020-03" db="EMBL/GenBank/DDBJ databases">
        <title>Whole genome shotgun sequence of Phytohabitans suffuscus NBRC 105367.</title>
        <authorList>
            <person name="Komaki H."/>
            <person name="Tamura T."/>
        </authorList>
    </citation>
    <scope>NUCLEOTIDE SEQUENCE [LARGE SCALE GENOMIC DNA]</scope>
    <source>
        <strain evidence="2 3">NBRC 105367</strain>
    </source>
</reference>
<sequence>MDVDGPAPDHPGPGGLIAEGKRARTVPIILDGALAALRAAHTVDGPSYGRISAPDSVAWMAFLTDRLASYAATLTRLGQAAIAAHRARVRTDLALLADVRPHLLHGDPHPGNFRLRAGRVVLLDWELATYGDPQLDLVRFAWEWRIPPRRWRQVVGIDPDEPAIVLYRHIHLLGRVMSAISRGSVELAGRYLANLPAELAPQPARPGATHGV</sequence>
<dbReference type="Gene3D" id="3.90.1200.10">
    <property type="match status" value="1"/>
</dbReference>
<dbReference type="InterPro" id="IPR002575">
    <property type="entry name" value="Aminoglycoside_PTrfase"/>
</dbReference>
<dbReference type="Proteomes" id="UP000503011">
    <property type="component" value="Chromosome"/>
</dbReference>